<dbReference type="EMBL" id="CM001403">
    <property type="protein sequence ID" value="EHQ28701.1"/>
    <property type="molecule type" value="Genomic_DNA"/>
</dbReference>
<keyword evidence="4" id="KW-1185">Reference proteome</keyword>
<gene>
    <name evidence="3" type="ORF">Mucpa_4612</name>
</gene>
<dbReference type="Gene3D" id="3.20.20.190">
    <property type="entry name" value="Phosphatidylinositol (PI) phosphodiesterase"/>
    <property type="match status" value="1"/>
</dbReference>
<dbReference type="Pfam" id="PF03009">
    <property type="entry name" value="GDPD"/>
    <property type="match status" value="1"/>
</dbReference>
<proteinExistence type="predicted"/>
<dbReference type="HOGENOM" id="CLU_030006_3_1_10"/>
<evidence type="ECO:0000313" key="4">
    <source>
        <dbReference type="Proteomes" id="UP000002774"/>
    </source>
</evidence>
<evidence type="ECO:0000256" key="1">
    <source>
        <dbReference type="SAM" id="SignalP"/>
    </source>
</evidence>
<dbReference type="InterPro" id="IPR017946">
    <property type="entry name" value="PLC-like_Pdiesterase_TIM-brl"/>
</dbReference>
<accession>H1Y8T5</accession>
<feature type="domain" description="GP-PDE" evidence="2">
    <location>
        <begin position="23"/>
        <end position="286"/>
    </location>
</feature>
<dbReference type="PROSITE" id="PS51704">
    <property type="entry name" value="GP_PDE"/>
    <property type="match status" value="1"/>
</dbReference>
<protein>
    <submittedName>
        <fullName evidence="3">Glycerophosphoryl diester phosphodiesterase</fullName>
    </submittedName>
</protein>
<keyword evidence="1" id="KW-0732">Signal</keyword>
<dbReference type="AlphaFoldDB" id="H1Y8T5"/>
<reference evidence="3" key="1">
    <citation type="submission" date="2011-09" db="EMBL/GenBank/DDBJ databases">
        <title>The permanent draft genome of Mucilaginibacter paludis DSM 18603.</title>
        <authorList>
            <consortium name="US DOE Joint Genome Institute (JGI-PGF)"/>
            <person name="Lucas S."/>
            <person name="Han J."/>
            <person name="Lapidus A."/>
            <person name="Bruce D."/>
            <person name="Goodwin L."/>
            <person name="Pitluck S."/>
            <person name="Peters L."/>
            <person name="Kyrpides N."/>
            <person name="Mavromatis K."/>
            <person name="Ivanova N."/>
            <person name="Mikhailova N."/>
            <person name="Held B."/>
            <person name="Detter J.C."/>
            <person name="Tapia R."/>
            <person name="Han C."/>
            <person name="Land M."/>
            <person name="Hauser L."/>
            <person name="Markowitz V."/>
            <person name="Cheng J.-F."/>
            <person name="Hugenholtz P."/>
            <person name="Woyke T."/>
            <person name="Wu D."/>
            <person name="Tindall B."/>
            <person name="Brambilla E."/>
            <person name="Klenk H.-P."/>
            <person name="Eisen J.A."/>
        </authorList>
    </citation>
    <scope>NUCLEOTIDE SEQUENCE [LARGE SCALE GENOMIC DNA]</scope>
    <source>
        <strain evidence="3">DSM 18603</strain>
    </source>
</reference>
<feature type="signal peptide" evidence="1">
    <location>
        <begin position="1"/>
        <end position="19"/>
    </location>
</feature>
<name>H1Y8T5_9SPHI</name>
<dbReference type="STRING" id="714943.Mucpa_4612"/>
<sequence length="286" mass="32284">MKKIIIITGLLMFTQTVMAQQEFDKQGHRGCRGLMPENTIPAMKKAVDLGATLEMDISFSQDKVVIVSHDQYLSSLIALKPNGDTISKAEEKQLILYQMPYRQIEQYILGQKKYPLFPNQQQVKTHIPLLASLIDSIEAYAKQTGKPAPKYNIETKTTVDGDNVLHPGPEEFVERLMQVILQKGIQSRVTIQSFDIRTLEIIHKKYAYMQTAFLVSGGSLRENLALLSFKPTIYSPAYKTVTQEVVADCHAAQIKILPWTVNSAEAIKRLKDWGVDGIISDYPDRL</sequence>
<feature type="chain" id="PRO_5003558850" evidence="1">
    <location>
        <begin position="20"/>
        <end position="286"/>
    </location>
</feature>
<evidence type="ECO:0000259" key="2">
    <source>
        <dbReference type="PROSITE" id="PS51704"/>
    </source>
</evidence>
<dbReference type="InterPro" id="IPR030395">
    <property type="entry name" value="GP_PDE_dom"/>
</dbReference>
<organism evidence="3 4">
    <name type="scientific">Mucilaginibacter paludis DSM 18603</name>
    <dbReference type="NCBI Taxonomy" id="714943"/>
    <lineage>
        <taxon>Bacteria</taxon>
        <taxon>Pseudomonadati</taxon>
        <taxon>Bacteroidota</taxon>
        <taxon>Sphingobacteriia</taxon>
        <taxon>Sphingobacteriales</taxon>
        <taxon>Sphingobacteriaceae</taxon>
        <taxon>Mucilaginibacter</taxon>
    </lineage>
</organism>
<dbReference type="PANTHER" id="PTHR46211">
    <property type="entry name" value="GLYCEROPHOSPHORYL DIESTER PHOSPHODIESTERASE"/>
    <property type="match status" value="1"/>
</dbReference>
<evidence type="ECO:0000313" key="3">
    <source>
        <dbReference type="EMBL" id="EHQ28701.1"/>
    </source>
</evidence>
<dbReference type="GO" id="GO:0006629">
    <property type="term" value="P:lipid metabolic process"/>
    <property type="evidence" value="ECO:0007669"/>
    <property type="project" value="InterPro"/>
</dbReference>
<dbReference type="PANTHER" id="PTHR46211:SF14">
    <property type="entry name" value="GLYCEROPHOSPHODIESTER PHOSPHODIESTERASE"/>
    <property type="match status" value="1"/>
</dbReference>
<dbReference type="SUPFAM" id="SSF51695">
    <property type="entry name" value="PLC-like phosphodiesterases"/>
    <property type="match status" value="1"/>
</dbReference>
<dbReference type="GO" id="GO:0008081">
    <property type="term" value="F:phosphoric diester hydrolase activity"/>
    <property type="evidence" value="ECO:0007669"/>
    <property type="project" value="InterPro"/>
</dbReference>
<dbReference type="Proteomes" id="UP000002774">
    <property type="component" value="Chromosome"/>
</dbReference>
<dbReference type="eggNOG" id="COG0584">
    <property type="taxonomic scope" value="Bacteria"/>
</dbReference>